<protein>
    <submittedName>
        <fullName evidence="2">Uncharacterized protein</fullName>
    </submittedName>
</protein>
<dbReference type="EMBL" id="CAJEWN010002349">
    <property type="protein sequence ID" value="CAD2203237.1"/>
    <property type="molecule type" value="Genomic_DNA"/>
</dbReference>
<reference evidence="2 3" key="1">
    <citation type="submission" date="2020-08" db="EMBL/GenBank/DDBJ databases">
        <authorList>
            <person name="Koutsovoulos G."/>
            <person name="Danchin GJ E."/>
        </authorList>
    </citation>
    <scope>NUCLEOTIDE SEQUENCE [LARGE SCALE GENOMIC DNA]</scope>
</reference>
<evidence type="ECO:0000313" key="2">
    <source>
        <dbReference type="EMBL" id="CAD2203237.1"/>
    </source>
</evidence>
<sequence>MPRTNSSSSTNQNRRRGNPSSSPGPPARRSRIIESTTPSPGPTIPADQRLIENYLNNQLRLPANTNVTQAISSNTTSTTTTNQRQVTQAISANTTSITTTNQRQVIQAISANTTSTTPTTTTNTINQHQMMPANMMPANNINEQQQQQSQMRLEVAAEIALKRQQRLNSSQPEAARFINSIDSVSNLTNTDLFMIGWQKDNIFPELVGEVIFTHRGPTPKHGWDRTDCHVQIGREGEKETISIFSWKNYSDRLQEAKLHDVIFEKKFFLI</sequence>
<gene>
    <name evidence="2" type="ORF">MENT_LOCUS56913</name>
</gene>
<evidence type="ECO:0000256" key="1">
    <source>
        <dbReference type="SAM" id="MobiDB-lite"/>
    </source>
</evidence>
<organism evidence="2 3">
    <name type="scientific">Meloidogyne enterolobii</name>
    <name type="common">Root-knot nematode worm</name>
    <name type="synonym">Meloidogyne mayaguensis</name>
    <dbReference type="NCBI Taxonomy" id="390850"/>
    <lineage>
        <taxon>Eukaryota</taxon>
        <taxon>Metazoa</taxon>
        <taxon>Ecdysozoa</taxon>
        <taxon>Nematoda</taxon>
        <taxon>Chromadorea</taxon>
        <taxon>Rhabditida</taxon>
        <taxon>Tylenchina</taxon>
        <taxon>Tylenchomorpha</taxon>
        <taxon>Tylenchoidea</taxon>
        <taxon>Meloidogynidae</taxon>
        <taxon>Meloidogyninae</taxon>
        <taxon>Meloidogyne</taxon>
    </lineage>
</organism>
<dbReference type="AlphaFoldDB" id="A0A6V7XX87"/>
<dbReference type="Proteomes" id="UP000580250">
    <property type="component" value="Unassembled WGS sequence"/>
</dbReference>
<name>A0A6V7XX87_MELEN</name>
<proteinExistence type="predicted"/>
<accession>A0A6V7XX87</accession>
<evidence type="ECO:0000313" key="3">
    <source>
        <dbReference type="Proteomes" id="UP000580250"/>
    </source>
</evidence>
<feature type="compositionally biased region" description="Low complexity" evidence="1">
    <location>
        <begin position="1"/>
        <end position="12"/>
    </location>
</feature>
<comment type="caution">
    <text evidence="2">The sequence shown here is derived from an EMBL/GenBank/DDBJ whole genome shotgun (WGS) entry which is preliminary data.</text>
</comment>
<feature type="region of interest" description="Disordered" evidence="1">
    <location>
        <begin position="1"/>
        <end position="45"/>
    </location>
</feature>